<keyword evidence="3" id="KW-1133">Transmembrane helix</keyword>
<keyword evidence="3" id="KW-0812">Transmembrane</keyword>
<dbReference type="RefSeq" id="WP_258857863.1">
    <property type="nucleotide sequence ID" value="NZ_JANUGV010000006.1"/>
</dbReference>
<dbReference type="EC" id="2.7.7.65" evidence="1"/>
<feature type="transmembrane region" description="Helical" evidence="3">
    <location>
        <begin position="91"/>
        <end position="108"/>
    </location>
</feature>
<name>A0ABT2BP38_9BURK</name>
<dbReference type="SMART" id="SM00267">
    <property type="entry name" value="GGDEF"/>
    <property type="match status" value="1"/>
</dbReference>
<keyword evidence="3" id="KW-0472">Membrane</keyword>
<keyword evidence="6" id="KW-1185">Reference proteome</keyword>
<gene>
    <name evidence="5" type="ORF">NX773_19015</name>
</gene>
<evidence type="ECO:0000256" key="2">
    <source>
        <dbReference type="ARBA" id="ARBA00034247"/>
    </source>
</evidence>
<dbReference type="InterPro" id="IPR043128">
    <property type="entry name" value="Rev_trsase/Diguanyl_cyclase"/>
</dbReference>
<protein>
    <recommendedName>
        <fullName evidence="1">diguanylate cyclase</fullName>
        <ecNumber evidence="1">2.7.7.65</ecNumber>
    </recommendedName>
</protein>
<dbReference type="InterPro" id="IPR000160">
    <property type="entry name" value="GGDEF_dom"/>
</dbReference>
<organism evidence="5 6">
    <name type="scientific">Massilia solisilvae</name>
    <dbReference type="NCBI Taxonomy" id="1811225"/>
    <lineage>
        <taxon>Bacteria</taxon>
        <taxon>Pseudomonadati</taxon>
        <taxon>Pseudomonadota</taxon>
        <taxon>Betaproteobacteria</taxon>
        <taxon>Burkholderiales</taxon>
        <taxon>Oxalobacteraceae</taxon>
        <taxon>Telluria group</taxon>
        <taxon>Massilia</taxon>
    </lineage>
</organism>
<feature type="transmembrane region" description="Helical" evidence="3">
    <location>
        <begin position="181"/>
        <end position="204"/>
    </location>
</feature>
<accession>A0ABT2BP38</accession>
<dbReference type="PANTHER" id="PTHR45138">
    <property type="entry name" value="REGULATORY COMPONENTS OF SENSORY TRANSDUCTION SYSTEM"/>
    <property type="match status" value="1"/>
</dbReference>
<dbReference type="InterPro" id="IPR029787">
    <property type="entry name" value="Nucleotide_cyclase"/>
</dbReference>
<dbReference type="Pfam" id="PF00990">
    <property type="entry name" value="GGDEF"/>
    <property type="match status" value="1"/>
</dbReference>
<feature type="transmembrane region" description="Helical" evidence="3">
    <location>
        <begin position="148"/>
        <end position="169"/>
    </location>
</feature>
<evidence type="ECO:0000256" key="3">
    <source>
        <dbReference type="SAM" id="Phobius"/>
    </source>
</evidence>
<comment type="caution">
    <text evidence="5">The sequence shown here is derived from an EMBL/GenBank/DDBJ whole genome shotgun (WGS) entry which is preliminary data.</text>
</comment>
<dbReference type="PROSITE" id="PS50887">
    <property type="entry name" value="GGDEF"/>
    <property type="match status" value="1"/>
</dbReference>
<sequence length="383" mass="40811">MVDIRTIILALGIGNVGFALLMAGYIRGSTSQDGLALWMWSRLMLGVTQFIGWLAPGPWGDSLQAIGCVAGVAMELAAYCTYFECGRWRRAVGPATALTLLVMLFVSFHRATYVQLLGLACVISAMYAAAMAFVLLRPRSRKRSLLQKIMGGSDALFAVAMAAGGWAGLSDPSQVLGANGLHTLAGLAAYLMMIVNGAGFLLLCKQKADDQMTLLATTDFLTGLANRRAFFQQAEGARQLALRLRKPIALLMLDIDHFKQLNDRFGHATGDEALVLFADTARATLREHDIMGRLGGEEFALALPGTDLPGGVLAAERLRQAVIDAPLCAAGTPHRMTVSIGVVLVEPNEALTAALARADQALYAAKSGGRNRVEVGPPVLKRA</sequence>
<feature type="transmembrane region" description="Helical" evidence="3">
    <location>
        <begin position="62"/>
        <end position="79"/>
    </location>
</feature>
<dbReference type="CDD" id="cd01949">
    <property type="entry name" value="GGDEF"/>
    <property type="match status" value="1"/>
</dbReference>
<dbReference type="SUPFAM" id="SSF55073">
    <property type="entry name" value="Nucleotide cyclase"/>
    <property type="match status" value="1"/>
</dbReference>
<proteinExistence type="predicted"/>
<evidence type="ECO:0000259" key="4">
    <source>
        <dbReference type="PROSITE" id="PS50887"/>
    </source>
</evidence>
<dbReference type="Proteomes" id="UP001205861">
    <property type="component" value="Unassembled WGS sequence"/>
</dbReference>
<feature type="transmembrane region" description="Helical" evidence="3">
    <location>
        <begin position="114"/>
        <end position="136"/>
    </location>
</feature>
<dbReference type="Gene3D" id="3.30.70.270">
    <property type="match status" value="1"/>
</dbReference>
<dbReference type="EMBL" id="JANUGV010000006">
    <property type="protein sequence ID" value="MCS0610264.1"/>
    <property type="molecule type" value="Genomic_DNA"/>
</dbReference>
<dbReference type="PANTHER" id="PTHR45138:SF9">
    <property type="entry name" value="DIGUANYLATE CYCLASE DGCM-RELATED"/>
    <property type="match status" value="1"/>
</dbReference>
<reference evidence="5 6" key="1">
    <citation type="submission" date="2022-08" db="EMBL/GenBank/DDBJ databases">
        <title>Reclassification of Massilia species as members of the genera Telluria, Duganella, Pseudoduganella, Mokoshia gen. nov. and Zemynaea gen. nov. using orthogonal and non-orthogonal genome-based approaches.</title>
        <authorList>
            <person name="Bowman J.P."/>
        </authorList>
    </citation>
    <scope>NUCLEOTIDE SEQUENCE [LARGE SCALE GENOMIC DNA]</scope>
    <source>
        <strain evidence="5 6">JCM 31607</strain>
    </source>
</reference>
<comment type="catalytic activity">
    <reaction evidence="2">
        <text>2 GTP = 3',3'-c-di-GMP + 2 diphosphate</text>
        <dbReference type="Rhea" id="RHEA:24898"/>
        <dbReference type="ChEBI" id="CHEBI:33019"/>
        <dbReference type="ChEBI" id="CHEBI:37565"/>
        <dbReference type="ChEBI" id="CHEBI:58805"/>
        <dbReference type="EC" id="2.7.7.65"/>
    </reaction>
</comment>
<evidence type="ECO:0000313" key="5">
    <source>
        <dbReference type="EMBL" id="MCS0610264.1"/>
    </source>
</evidence>
<feature type="domain" description="GGDEF" evidence="4">
    <location>
        <begin position="246"/>
        <end position="378"/>
    </location>
</feature>
<feature type="transmembrane region" description="Helical" evidence="3">
    <location>
        <begin position="6"/>
        <end position="25"/>
    </location>
</feature>
<dbReference type="InterPro" id="IPR050469">
    <property type="entry name" value="Diguanylate_Cyclase"/>
</dbReference>
<evidence type="ECO:0000256" key="1">
    <source>
        <dbReference type="ARBA" id="ARBA00012528"/>
    </source>
</evidence>
<dbReference type="NCBIfam" id="TIGR00254">
    <property type="entry name" value="GGDEF"/>
    <property type="match status" value="1"/>
</dbReference>
<evidence type="ECO:0000313" key="6">
    <source>
        <dbReference type="Proteomes" id="UP001205861"/>
    </source>
</evidence>